<dbReference type="Gene3D" id="3.40.50.1110">
    <property type="entry name" value="SGNH hydrolase"/>
    <property type="match status" value="1"/>
</dbReference>
<evidence type="ECO:0008006" key="5">
    <source>
        <dbReference type="Google" id="ProtNLM"/>
    </source>
</evidence>
<sequence>MKGSIVVALAIAPCAFAVPFRSNSSWSGWKNVEYMFVFGDSYTQTGFNVSLAQPSPSNPMGNPPYPGWTASNGPNWVDFLTFTYNESLVQTYNLAYGGATVDSALVTPYAPTVLSLKDQVEQLYLPNYGNVSSARWNSENSLYAFFIGINDVGNSWWLNNSTLTDAIFAEYTDLLNKVYATGARNFLFLSVPPINLAPLTLQNGDYAIENEGLAIQDWNSRLTNNTAQFKAKKGDVSIFVHDTWGTFSAALKDPKVFPQTSDIKNTTSWCTAYENGTPTWYTLDANCTYPVNEWFWLNNLHPTFPIHNATAASIVNYLDTVAPS</sequence>
<dbReference type="OrthoDB" id="1600564at2759"/>
<dbReference type="PANTHER" id="PTHR45648:SF22">
    <property type="entry name" value="GDSL LIPASE_ACYLHYDROLASE FAMILY PROTEIN (AFU_ORTHOLOGUE AFUA_4G14700)"/>
    <property type="match status" value="1"/>
</dbReference>
<keyword evidence="4" id="KW-1185">Reference proteome</keyword>
<dbReference type="Proteomes" id="UP000799770">
    <property type="component" value="Unassembled WGS sequence"/>
</dbReference>
<evidence type="ECO:0000313" key="4">
    <source>
        <dbReference type="Proteomes" id="UP000799770"/>
    </source>
</evidence>
<keyword evidence="1" id="KW-0378">Hydrolase</keyword>
<protein>
    <recommendedName>
        <fullName evidence="5">Carbohydrate esterase family 16 protein</fullName>
    </recommendedName>
</protein>
<dbReference type="Pfam" id="PF00657">
    <property type="entry name" value="Lipase_GDSL"/>
    <property type="match status" value="1"/>
</dbReference>
<evidence type="ECO:0000256" key="2">
    <source>
        <dbReference type="SAM" id="SignalP"/>
    </source>
</evidence>
<organism evidence="3 4">
    <name type="scientific">Lophiotrema nucula</name>
    <dbReference type="NCBI Taxonomy" id="690887"/>
    <lineage>
        <taxon>Eukaryota</taxon>
        <taxon>Fungi</taxon>
        <taxon>Dikarya</taxon>
        <taxon>Ascomycota</taxon>
        <taxon>Pezizomycotina</taxon>
        <taxon>Dothideomycetes</taxon>
        <taxon>Pleosporomycetidae</taxon>
        <taxon>Pleosporales</taxon>
        <taxon>Lophiotremataceae</taxon>
        <taxon>Lophiotrema</taxon>
    </lineage>
</organism>
<gene>
    <name evidence="3" type="ORF">BDV96DRAFT_612201</name>
</gene>
<dbReference type="InterPro" id="IPR036514">
    <property type="entry name" value="SGNH_hydro_sf"/>
</dbReference>
<feature type="chain" id="PRO_5025555063" description="Carbohydrate esterase family 16 protein" evidence="2">
    <location>
        <begin position="18"/>
        <end position="324"/>
    </location>
</feature>
<keyword evidence="2" id="KW-0732">Signal</keyword>
<dbReference type="PANTHER" id="PTHR45648">
    <property type="entry name" value="GDSL LIPASE/ACYLHYDROLASE FAMILY PROTEIN (AFU_ORTHOLOGUE AFUA_4G14700)"/>
    <property type="match status" value="1"/>
</dbReference>
<evidence type="ECO:0000256" key="1">
    <source>
        <dbReference type="ARBA" id="ARBA00022801"/>
    </source>
</evidence>
<proteinExistence type="predicted"/>
<dbReference type="InterPro" id="IPR001087">
    <property type="entry name" value="GDSL"/>
</dbReference>
<dbReference type="SUPFAM" id="SSF52266">
    <property type="entry name" value="SGNH hydrolase"/>
    <property type="match status" value="1"/>
</dbReference>
<name>A0A6A5ZAJ2_9PLEO</name>
<dbReference type="InterPro" id="IPR051058">
    <property type="entry name" value="GDSL_Est/Lipase"/>
</dbReference>
<accession>A0A6A5ZAJ2</accession>
<evidence type="ECO:0000313" key="3">
    <source>
        <dbReference type="EMBL" id="KAF2116275.1"/>
    </source>
</evidence>
<reference evidence="3" key="1">
    <citation type="journal article" date="2020" name="Stud. Mycol.">
        <title>101 Dothideomycetes genomes: a test case for predicting lifestyles and emergence of pathogens.</title>
        <authorList>
            <person name="Haridas S."/>
            <person name="Albert R."/>
            <person name="Binder M."/>
            <person name="Bloem J."/>
            <person name="Labutti K."/>
            <person name="Salamov A."/>
            <person name="Andreopoulos B."/>
            <person name="Baker S."/>
            <person name="Barry K."/>
            <person name="Bills G."/>
            <person name="Bluhm B."/>
            <person name="Cannon C."/>
            <person name="Castanera R."/>
            <person name="Culley D."/>
            <person name="Daum C."/>
            <person name="Ezra D."/>
            <person name="Gonzalez J."/>
            <person name="Henrissat B."/>
            <person name="Kuo A."/>
            <person name="Liang C."/>
            <person name="Lipzen A."/>
            <person name="Lutzoni F."/>
            <person name="Magnuson J."/>
            <person name="Mondo S."/>
            <person name="Nolan M."/>
            <person name="Ohm R."/>
            <person name="Pangilinan J."/>
            <person name="Park H.-J."/>
            <person name="Ramirez L."/>
            <person name="Alfaro M."/>
            <person name="Sun H."/>
            <person name="Tritt A."/>
            <person name="Yoshinaga Y."/>
            <person name="Zwiers L.-H."/>
            <person name="Turgeon B."/>
            <person name="Goodwin S."/>
            <person name="Spatafora J."/>
            <person name="Crous P."/>
            <person name="Grigoriev I."/>
        </authorList>
    </citation>
    <scope>NUCLEOTIDE SEQUENCE</scope>
    <source>
        <strain evidence="3">CBS 627.86</strain>
    </source>
</reference>
<dbReference type="CDD" id="cd01846">
    <property type="entry name" value="fatty_acyltransferase_like"/>
    <property type="match status" value="1"/>
</dbReference>
<dbReference type="EMBL" id="ML977321">
    <property type="protein sequence ID" value="KAF2116275.1"/>
    <property type="molecule type" value="Genomic_DNA"/>
</dbReference>
<dbReference type="AlphaFoldDB" id="A0A6A5ZAJ2"/>
<feature type="signal peptide" evidence="2">
    <location>
        <begin position="1"/>
        <end position="17"/>
    </location>
</feature>
<dbReference type="GO" id="GO:0016788">
    <property type="term" value="F:hydrolase activity, acting on ester bonds"/>
    <property type="evidence" value="ECO:0007669"/>
    <property type="project" value="InterPro"/>
</dbReference>